<dbReference type="EMBL" id="JAGSXJ010000016">
    <property type="protein sequence ID" value="KAH6685114.1"/>
    <property type="molecule type" value="Genomic_DNA"/>
</dbReference>
<dbReference type="AlphaFoldDB" id="A0A9P9AB49"/>
<reference evidence="4" key="1">
    <citation type="journal article" date="2021" name="Nat. Commun.">
        <title>Genetic determinants of endophytism in the Arabidopsis root mycobiome.</title>
        <authorList>
            <person name="Mesny F."/>
            <person name="Miyauchi S."/>
            <person name="Thiergart T."/>
            <person name="Pickel B."/>
            <person name="Atanasova L."/>
            <person name="Karlsson M."/>
            <person name="Huettel B."/>
            <person name="Barry K.W."/>
            <person name="Haridas S."/>
            <person name="Chen C."/>
            <person name="Bauer D."/>
            <person name="Andreopoulos W."/>
            <person name="Pangilinan J."/>
            <person name="LaButti K."/>
            <person name="Riley R."/>
            <person name="Lipzen A."/>
            <person name="Clum A."/>
            <person name="Drula E."/>
            <person name="Henrissat B."/>
            <person name="Kohler A."/>
            <person name="Grigoriev I.V."/>
            <person name="Martin F.M."/>
            <person name="Hacquard S."/>
        </authorList>
    </citation>
    <scope>NUCLEOTIDE SEQUENCE</scope>
    <source>
        <strain evidence="4">MPI-SDFR-AT-0117</strain>
    </source>
</reference>
<dbReference type="InterPro" id="IPR012338">
    <property type="entry name" value="Beta-lactam/transpept-like"/>
</dbReference>
<dbReference type="GO" id="GO:0016787">
    <property type="term" value="F:hydrolase activity"/>
    <property type="evidence" value="ECO:0007669"/>
    <property type="project" value="UniProtKB-KW"/>
</dbReference>
<sequence>MSFEDPVATLRHPKATAGDELPLPRVALGAVNRDGSFHYAKSFEDGLDDATGTDAVHYIASATKLVTTIAVMQCVERGLLDLDADVAKVLPEWENPQVLTGFTEDDQPIFRPSTKPITLRHFLTHSSGLAYVYMEPLLTRYAQLPIAEPRNPNTLKDKFYPFLVAEPGDRWIYSPGVDWAGRMVEQVTSQKLGEYMKDNIFDVVSVRDATFHLKDREDMRARSAKAWERNDREIHVADKKPWADPVEDDLGGGGLYTTATELLKIYQGILNGKLLREETVKSMFEPQLKTTVGLDNQPDHSTSYRNAIFNAIPHDMPVNFGLGGLMNLAASGMPNCYWWIDLKKGVAGVYLSQLTLTGRYASLLEAKGDHLD</sequence>
<dbReference type="Pfam" id="PF00144">
    <property type="entry name" value="Beta-lactamase"/>
    <property type="match status" value="1"/>
</dbReference>
<evidence type="ECO:0000259" key="3">
    <source>
        <dbReference type="Pfam" id="PF00144"/>
    </source>
</evidence>
<gene>
    <name evidence="4" type="ORF">F5X68DRAFT_223194</name>
</gene>
<evidence type="ECO:0000313" key="5">
    <source>
        <dbReference type="Proteomes" id="UP000770015"/>
    </source>
</evidence>
<comment type="caution">
    <text evidence="4">The sequence shown here is derived from an EMBL/GenBank/DDBJ whole genome shotgun (WGS) entry which is preliminary data.</text>
</comment>
<dbReference type="SUPFAM" id="SSF56601">
    <property type="entry name" value="beta-lactamase/transpeptidase-like"/>
    <property type="match status" value="1"/>
</dbReference>
<protein>
    <submittedName>
        <fullName evidence="4">Beta-lactamase/transpeptidase-like protein</fullName>
    </submittedName>
</protein>
<keyword evidence="2" id="KW-0378">Hydrolase</keyword>
<dbReference type="Proteomes" id="UP000770015">
    <property type="component" value="Unassembled WGS sequence"/>
</dbReference>
<accession>A0A9P9AB49</accession>
<evidence type="ECO:0000256" key="2">
    <source>
        <dbReference type="ARBA" id="ARBA00022801"/>
    </source>
</evidence>
<dbReference type="InterPro" id="IPR050789">
    <property type="entry name" value="Diverse_Enzym_Activities"/>
</dbReference>
<dbReference type="OrthoDB" id="428260at2759"/>
<proteinExistence type="inferred from homology"/>
<dbReference type="PANTHER" id="PTHR43283:SF17">
    <property type="entry name" value="(LOVD), PUTATIVE (AFU_ORTHOLOGUE AFUA_5G00920)-RELATED"/>
    <property type="match status" value="1"/>
</dbReference>
<organism evidence="4 5">
    <name type="scientific">Plectosphaerella plurivora</name>
    <dbReference type="NCBI Taxonomy" id="936078"/>
    <lineage>
        <taxon>Eukaryota</taxon>
        <taxon>Fungi</taxon>
        <taxon>Dikarya</taxon>
        <taxon>Ascomycota</taxon>
        <taxon>Pezizomycotina</taxon>
        <taxon>Sordariomycetes</taxon>
        <taxon>Hypocreomycetidae</taxon>
        <taxon>Glomerellales</taxon>
        <taxon>Plectosphaerellaceae</taxon>
        <taxon>Plectosphaerella</taxon>
    </lineage>
</organism>
<comment type="similarity">
    <text evidence="1">Belongs to the class-A beta-lactamase family.</text>
</comment>
<dbReference type="PANTHER" id="PTHR43283">
    <property type="entry name" value="BETA-LACTAMASE-RELATED"/>
    <property type="match status" value="1"/>
</dbReference>
<dbReference type="InterPro" id="IPR001466">
    <property type="entry name" value="Beta-lactam-related"/>
</dbReference>
<feature type="domain" description="Beta-lactamase-related" evidence="3">
    <location>
        <begin position="30"/>
        <end position="357"/>
    </location>
</feature>
<evidence type="ECO:0000256" key="1">
    <source>
        <dbReference type="ARBA" id="ARBA00009009"/>
    </source>
</evidence>
<evidence type="ECO:0000313" key="4">
    <source>
        <dbReference type="EMBL" id="KAH6685114.1"/>
    </source>
</evidence>
<dbReference type="Gene3D" id="3.40.710.10">
    <property type="entry name" value="DD-peptidase/beta-lactamase superfamily"/>
    <property type="match status" value="1"/>
</dbReference>
<name>A0A9P9AB49_9PEZI</name>
<keyword evidence="5" id="KW-1185">Reference proteome</keyword>